<reference evidence="2" key="1">
    <citation type="submission" date="2007-10" db="EMBL/GenBank/DDBJ databases">
        <title>Complete genome of Alkaliphilus oremlandii OhILAs.</title>
        <authorList>
            <person name="Copeland A."/>
            <person name="Lucas S."/>
            <person name="Lapidus A."/>
            <person name="Barry K."/>
            <person name="Detter J.C."/>
            <person name="Glavina del Rio T."/>
            <person name="Hammon N."/>
            <person name="Israni S."/>
            <person name="Dalin E."/>
            <person name="Tice H."/>
            <person name="Pitluck S."/>
            <person name="Chain P."/>
            <person name="Malfatti S."/>
            <person name="Shin M."/>
            <person name="Vergez L."/>
            <person name="Schmutz J."/>
            <person name="Larimer F."/>
            <person name="Land M."/>
            <person name="Hauser L."/>
            <person name="Kyrpides N."/>
            <person name="Mikhailova N."/>
            <person name="Stolz J.F."/>
            <person name="Dawson A."/>
            <person name="Fisher E."/>
            <person name="Crable B."/>
            <person name="Perera E."/>
            <person name="Lisak J."/>
            <person name="Ranganathan M."/>
            <person name="Basu P."/>
            <person name="Richardson P."/>
        </authorList>
    </citation>
    <scope>NUCLEOTIDE SEQUENCE [LARGE SCALE GENOMIC DNA]</scope>
    <source>
        <strain evidence="2">OhILAs</strain>
    </source>
</reference>
<sequence>MKCTNCKEGNLILKDEVTYVYHYKIKDTGVVKNSDEEGYAPYLFFNRDLKDFRQIVQCDHCNKEYDFKIQKDYDQQMVILKKAVHSNGALDTHPFA</sequence>
<organism evidence="1 2">
    <name type="scientific">Alkaliphilus oremlandii (strain OhILAs)</name>
    <name type="common">Clostridium oremlandii (strain OhILAs)</name>
    <dbReference type="NCBI Taxonomy" id="350688"/>
    <lineage>
        <taxon>Bacteria</taxon>
        <taxon>Bacillati</taxon>
        <taxon>Bacillota</taxon>
        <taxon>Clostridia</taxon>
        <taxon>Peptostreptococcales</taxon>
        <taxon>Natronincolaceae</taxon>
        <taxon>Alkaliphilus</taxon>
    </lineage>
</organism>
<dbReference type="KEGG" id="aoe:Clos_1168"/>
<dbReference type="EMBL" id="CP000853">
    <property type="protein sequence ID" value="ABW18714.1"/>
    <property type="molecule type" value="Genomic_DNA"/>
</dbReference>
<evidence type="ECO:0000313" key="1">
    <source>
        <dbReference type="EMBL" id="ABW18714.1"/>
    </source>
</evidence>
<keyword evidence="2" id="KW-1185">Reference proteome</keyword>
<protein>
    <submittedName>
        <fullName evidence="1">Uncharacterized protein</fullName>
    </submittedName>
</protein>
<evidence type="ECO:0000313" key="2">
    <source>
        <dbReference type="Proteomes" id="UP000000269"/>
    </source>
</evidence>
<dbReference type="RefSeq" id="WP_012159026.1">
    <property type="nucleotide sequence ID" value="NC_009922.1"/>
</dbReference>
<name>A8MF45_ALKOO</name>
<dbReference type="Proteomes" id="UP000000269">
    <property type="component" value="Chromosome"/>
</dbReference>
<dbReference type="OrthoDB" id="1683266at2"/>
<accession>A8MF45</accession>
<dbReference type="AlphaFoldDB" id="A8MF45"/>
<gene>
    <name evidence="1" type="ordered locus">Clos_1168</name>
</gene>
<dbReference type="HOGENOM" id="CLU_2353669_0_0_9"/>
<proteinExistence type="predicted"/>